<accession>A0A846XL57</accession>
<dbReference type="EMBL" id="JAAXOO010000004">
    <property type="protein sequence ID" value="NKY34484.1"/>
    <property type="molecule type" value="Genomic_DNA"/>
</dbReference>
<evidence type="ECO:0000313" key="2">
    <source>
        <dbReference type="Proteomes" id="UP000565715"/>
    </source>
</evidence>
<reference evidence="1 2" key="1">
    <citation type="submission" date="2020-04" db="EMBL/GenBank/DDBJ databases">
        <title>MicrobeNet Type strains.</title>
        <authorList>
            <person name="Nicholson A.C."/>
        </authorList>
    </citation>
    <scope>NUCLEOTIDE SEQUENCE [LARGE SCALE GENOMIC DNA]</scope>
    <source>
        <strain evidence="1 2">DSM 45078</strain>
    </source>
</reference>
<dbReference type="Proteomes" id="UP000565715">
    <property type="component" value="Unassembled WGS sequence"/>
</dbReference>
<evidence type="ECO:0000313" key="1">
    <source>
        <dbReference type="EMBL" id="NKY34484.1"/>
    </source>
</evidence>
<organism evidence="1 2">
    <name type="scientific">Nocardia speluncae</name>
    <dbReference type="NCBI Taxonomy" id="419477"/>
    <lineage>
        <taxon>Bacteria</taxon>
        <taxon>Bacillati</taxon>
        <taxon>Actinomycetota</taxon>
        <taxon>Actinomycetes</taxon>
        <taxon>Mycobacteriales</taxon>
        <taxon>Nocardiaceae</taxon>
        <taxon>Nocardia</taxon>
    </lineage>
</organism>
<comment type="caution">
    <text evidence="1">The sequence shown here is derived from an EMBL/GenBank/DDBJ whole genome shotgun (WGS) entry which is preliminary data.</text>
</comment>
<proteinExistence type="predicted"/>
<dbReference type="RefSeq" id="WP_068046860.1">
    <property type="nucleotide sequence ID" value="NZ_JAAXOO010000004.1"/>
</dbReference>
<sequence>MTTTHSDSSSRISHRAGRSAAAVTGLGAVATALVLAAPGAGAVPQNVGADPGRSMGISTPFGTTCTYQVRAAVDNTTEPVTFFDNNVMVGFNPAVVTPNGIVASTTWTPPNPGTHFLRAEQGGVSVTSAPMEVSTGMNAGTGCAVP</sequence>
<gene>
    <name evidence="1" type="ORF">HGA13_15590</name>
</gene>
<dbReference type="AlphaFoldDB" id="A0A846XL57"/>
<protein>
    <recommendedName>
        <fullName evidence="3">Ig-like domain-containing protein</fullName>
    </recommendedName>
</protein>
<keyword evidence="2" id="KW-1185">Reference proteome</keyword>
<name>A0A846XL57_9NOCA</name>
<evidence type="ECO:0008006" key="3">
    <source>
        <dbReference type="Google" id="ProtNLM"/>
    </source>
</evidence>